<organism evidence="2">
    <name type="scientific">Desulfatirhabdium butyrativorans</name>
    <dbReference type="NCBI Taxonomy" id="340467"/>
    <lineage>
        <taxon>Bacteria</taxon>
        <taxon>Pseudomonadati</taxon>
        <taxon>Thermodesulfobacteriota</taxon>
        <taxon>Desulfobacteria</taxon>
        <taxon>Desulfobacterales</taxon>
        <taxon>Desulfatirhabdiaceae</taxon>
        <taxon>Desulfatirhabdium</taxon>
    </lineage>
</organism>
<reference evidence="2" key="1">
    <citation type="journal article" date="2020" name="mSystems">
        <title>Genome- and Community-Level Interaction Insights into Carbon Utilization and Element Cycling Functions of Hydrothermarchaeota in Hydrothermal Sediment.</title>
        <authorList>
            <person name="Zhou Z."/>
            <person name="Liu Y."/>
            <person name="Xu W."/>
            <person name="Pan J."/>
            <person name="Luo Z.H."/>
            <person name="Li M."/>
        </authorList>
    </citation>
    <scope>NUCLEOTIDE SEQUENCE [LARGE SCALE GENOMIC DNA]</scope>
    <source>
        <strain evidence="2">SpSt-477</strain>
    </source>
</reference>
<dbReference type="PROSITE" id="PS50983">
    <property type="entry name" value="FE_B12_PBP"/>
    <property type="match status" value="1"/>
</dbReference>
<evidence type="ECO:0000313" key="2">
    <source>
        <dbReference type="EMBL" id="HGU32211.1"/>
    </source>
</evidence>
<dbReference type="PANTHER" id="PTHR30535:SF34">
    <property type="entry name" value="MOLYBDATE-BINDING PROTEIN MOLA"/>
    <property type="match status" value="1"/>
</dbReference>
<dbReference type="InterPro" id="IPR002491">
    <property type="entry name" value="ABC_transptr_periplasmic_BD"/>
</dbReference>
<accession>A0A7C4RQF4</accession>
<proteinExistence type="predicted"/>
<dbReference type="PANTHER" id="PTHR30535">
    <property type="entry name" value="VITAMIN B12-BINDING PROTEIN"/>
    <property type="match status" value="1"/>
</dbReference>
<name>A0A7C4RQF4_9BACT</name>
<evidence type="ECO:0000259" key="1">
    <source>
        <dbReference type="PROSITE" id="PS50983"/>
    </source>
</evidence>
<dbReference type="Gene3D" id="3.40.50.1980">
    <property type="entry name" value="Nitrogenase molybdenum iron protein domain"/>
    <property type="match status" value="2"/>
</dbReference>
<dbReference type="InterPro" id="IPR050902">
    <property type="entry name" value="ABC_Transporter_SBP"/>
</dbReference>
<dbReference type="AlphaFoldDB" id="A0A7C4RQF4"/>
<sequence>MLHRSIRWLLVILIGFHAEALAAETIQVTDFSGRILRMKRPAERIVCLIESALSGLYMLDAQSRVIGVSTNVYEKPTVDAYARMDERIARKTLPAPGNWDFVSIEHVVALRPDLVVIWAHQNEVADALSSYGLLVYGVFIQSIEDVYKEIADLAALTATEKRGRDLIEMTRQSLDSLKKQLHVSDAVRKTAYFIWPQGNLETSGFPSTVQQLMDHAGVRNAASSIQQEHAVIQMEQLIEWNPDLFVLWPRPKSVVPDFRGDPAWARLKAVRNGAVHVLPDAFSCDLWTLKIVHAIRLVAWWAYPDRFTDFDPEQERIRTMKRLYGSKWIE</sequence>
<gene>
    <name evidence="2" type="ORF">ENS29_05075</name>
</gene>
<feature type="domain" description="Fe/B12 periplasmic-binding" evidence="1">
    <location>
        <begin position="44"/>
        <end position="306"/>
    </location>
</feature>
<comment type="caution">
    <text evidence="2">The sequence shown here is derived from an EMBL/GenBank/DDBJ whole genome shotgun (WGS) entry which is preliminary data.</text>
</comment>
<dbReference type="SUPFAM" id="SSF53807">
    <property type="entry name" value="Helical backbone' metal receptor"/>
    <property type="match status" value="1"/>
</dbReference>
<dbReference type="EMBL" id="DSUH01000114">
    <property type="protein sequence ID" value="HGU32211.1"/>
    <property type="molecule type" value="Genomic_DNA"/>
</dbReference>
<dbReference type="Pfam" id="PF01497">
    <property type="entry name" value="Peripla_BP_2"/>
    <property type="match status" value="1"/>
</dbReference>
<protein>
    <submittedName>
        <fullName evidence="2">ABC transporter substrate-binding protein</fullName>
    </submittedName>
</protein>